<dbReference type="PROSITE" id="PS50005">
    <property type="entry name" value="TPR"/>
    <property type="match status" value="1"/>
</dbReference>
<accession>A0A6G4TUM1</accession>
<sequence>MKQDELAARMRRTSSWMSQVERGRIPVRRLDLLQQLADELGVSVQTLNPAVPTTARTEPPAPARDAGAVNDLDGARLLISGHPALDVLLPGSQTTAAPSPSVEELVTRVEHVWELAHASQFADMSAALQSLVPDLERALRVVPSDQRRAVSRLLARTYQALSAAFVRQDEADAAWIAADRAIRAAEESGDPLAVGAGVFRLAQAFVRLQRLDQAEYAARNAVQVIELHVADRPAAPEELSVIGSLHLALALVYARGSRRPEARAEIEAARLAARALGADRNDYNLEFGPTNCEIQAVSTAVELGDAGEALDVGLDLDPTELSPERQARLYLDLGRAHVQRRHPGEALDCLLRAEELAPETVRSHVAARAAIRELVLIAGRSAPPELLDLAERADATE</sequence>
<feature type="repeat" description="TPR" evidence="1">
    <location>
        <begin position="327"/>
        <end position="360"/>
    </location>
</feature>
<proteinExistence type="predicted"/>
<comment type="caution">
    <text evidence="3">The sequence shown here is derived from an EMBL/GenBank/DDBJ whole genome shotgun (WGS) entry which is preliminary data.</text>
</comment>
<evidence type="ECO:0000259" key="2">
    <source>
        <dbReference type="PROSITE" id="PS50943"/>
    </source>
</evidence>
<dbReference type="GO" id="GO:0003677">
    <property type="term" value="F:DNA binding"/>
    <property type="evidence" value="ECO:0007669"/>
    <property type="project" value="InterPro"/>
</dbReference>
<reference evidence="3 4" key="1">
    <citation type="submission" date="2020-02" db="EMBL/GenBank/DDBJ databases">
        <title>Whole-genome analyses of novel actinobacteria.</title>
        <authorList>
            <person name="Sahin N."/>
        </authorList>
    </citation>
    <scope>NUCLEOTIDE SEQUENCE [LARGE SCALE GENOMIC DNA]</scope>
    <source>
        <strain evidence="3 4">A7024</strain>
    </source>
</reference>
<gene>
    <name evidence="3" type="ORF">G5C51_04440</name>
</gene>
<dbReference type="InterPro" id="IPR010982">
    <property type="entry name" value="Lambda_DNA-bd_dom_sf"/>
</dbReference>
<dbReference type="PROSITE" id="PS50943">
    <property type="entry name" value="HTH_CROC1"/>
    <property type="match status" value="1"/>
</dbReference>
<name>A0A6G4TUM1_9ACTN</name>
<evidence type="ECO:0000313" key="3">
    <source>
        <dbReference type="EMBL" id="NGN63156.1"/>
    </source>
</evidence>
<dbReference type="InterPro" id="IPR019734">
    <property type="entry name" value="TPR_rpt"/>
</dbReference>
<evidence type="ECO:0000256" key="1">
    <source>
        <dbReference type="PROSITE-ProRule" id="PRU00339"/>
    </source>
</evidence>
<dbReference type="Proteomes" id="UP000481583">
    <property type="component" value="Unassembled WGS sequence"/>
</dbReference>
<dbReference type="InterPro" id="IPR011990">
    <property type="entry name" value="TPR-like_helical_dom_sf"/>
</dbReference>
<organism evidence="3 4">
    <name type="scientific">Streptomyces coryli</name>
    <dbReference type="NCBI Taxonomy" id="1128680"/>
    <lineage>
        <taxon>Bacteria</taxon>
        <taxon>Bacillati</taxon>
        <taxon>Actinomycetota</taxon>
        <taxon>Actinomycetes</taxon>
        <taxon>Kitasatosporales</taxon>
        <taxon>Streptomycetaceae</taxon>
        <taxon>Streptomyces</taxon>
    </lineage>
</organism>
<evidence type="ECO:0000313" key="4">
    <source>
        <dbReference type="Proteomes" id="UP000481583"/>
    </source>
</evidence>
<dbReference type="AlphaFoldDB" id="A0A6G4TUM1"/>
<dbReference type="SUPFAM" id="SSF48452">
    <property type="entry name" value="TPR-like"/>
    <property type="match status" value="1"/>
</dbReference>
<dbReference type="Gene3D" id="1.25.40.10">
    <property type="entry name" value="Tetratricopeptide repeat domain"/>
    <property type="match status" value="1"/>
</dbReference>
<dbReference type="CDD" id="cd00093">
    <property type="entry name" value="HTH_XRE"/>
    <property type="match status" value="1"/>
</dbReference>
<feature type="domain" description="HTH cro/C1-type" evidence="2">
    <location>
        <begin position="1"/>
        <end position="47"/>
    </location>
</feature>
<keyword evidence="4" id="KW-1185">Reference proteome</keyword>
<dbReference type="SUPFAM" id="SSF47413">
    <property type="entry name" value="lambda repressor-like DNA-binding domains"/>
    <property type="match status" value="1"/>
</dbReference>
<dbReference type="InterPro" id="IPR001387">
    <property type="entry name" value="Cro/C1-type_HTH"/>
</dbReference>
<keyword evidence="1" id="KW-0802">TPR repeat</keyword>
<dbReference type="EMBL" id="JAAKZV010000010">
    <property type="protein sequence ID" value="NGN63156.1"/>
    <property type="molecule type" value="Genomic_DNA"/>
</dbReference>
<protein>
    <submittedName>
        <fullName evidence="3">Helix-turn-helix transcriptional regulator</fullName>
    </submittedName>
</protein>
<dbReference type="Gene3D" id="1.10.260.40">
    <property type="entry name" value="lambda repressor-like DNA-binding domains"/>
    <property type="match status" value="1"/>
</dbReference>